<keyword evidence="3" id="KW-1185">Reference proteome</keyword>
<dbReference type="Gene3D" id="2.60.200.40">
    <property type="match status" value="1"/>
</dbReference>
<organism evidence="2 3">
    <name type="scientific">Pajaroellobacter abortibovis</name>
    <dbReference type="NCBI Taxonomy" id="1882918"/>
    <lineage>
        <taxon>Bacteria</taxon>
        <taxon>Pseudomonadati</taxon>
        <taxon>Myxococcota</taxon>
        <taxon>Polyangia</taxon>
        <taxon>Polyangiales</taxon>
        <taxon>Polyangiaceae</taxon>
    </lineage>
</organism>
<dbReference type="STRING" id="1882918.BCY86_04930"/>
<dbReference type="Pfam" id="PF00781">
    <property type="entry name" value="DAGK_cat"/>
    <property type="match status" value="1"/>
</dbReference>
<evidence type="ECO:0000313" key="2">
    <source>
        <dbReference type="EMBL" id="APS00095.1"/>
    </source>
</evidence>
<dbReference type="KEGG" id="pabo:BCY86_04930"/>
<evidence type="ECO:0000313" key="3">
    <source>
        <dbReference type="Proteomes" id="UP000185544"/>
    </source>
</evidence>
<gene>
    <name evidence="2" type="ORF">BCY86_04930</name>
</gene>
<dbReference type="PROSITE" id="PS50146">
    <property type="entry name" value="DAGK"/>
    <property type="match status" value="1"/>
</dbReference>
<reference evidence="2 3" key="1">
    <citation type="submission" date="2016-08" db="EMBL/GenBank/DDBJ databases">
        <title>Identification and validation of antigenic proteins from Pajaroellobacter abortibovis using de-novo genome sequence assembly and reverse vaccinology.</title>
        <authorList>
            <person name="Welly B.T."/>
            <person name="Miller M.R."/>
            <person name="Stott J.L."/>
            <person name="Blanchard M.T."/>
            <person name="Islas-Trejo A.D."/>
            <person name="O'Rourke S.M."/>
            <person name="Young A.E."/>
            <person name="Medrano J.F."/>
            <person name="Van Eenennaam A.L."/>
        </authorList>
    </citation>
    <scope>NUCLEOTIDE SEQUENCE [LARGE SCALE GENOMIC DNA]</scope>
    <source>
        <strain evidence="2 3">BTF92-0548A/99-0131</strain>
    </source>
</reference>
<dbReference type="SUPFAM" id="SSF111331">
    <property type="entry name" value="NAD kinase/diacylglycerol kinase-like"/>
    <property type="match status" value="1"/>
</dbReference>
<dbReference type="InterPro" id="IPR016064">
    <property type="entry name" value="NAD/diacylglycerol_kinase_sf"/>
</dbReference>
<protein>
    <recommendedName>
        <fullName evidence="1">DAGKc domain-containing protein</fullName>
    </recommendedName>
</protein>
<dbReference type="GO" id="GO:0016301">
    <property type="term" value="F:kinase activity"/>
    <property type="evidence" value="ECO:0007669"/>
    <property type="project" value="InterPro"/>
</dbReference>
<proteinExistence type="predicted"/>
<dbReference type="EMBL" id="CP016908">
    <property type="protein sequence ID" value="APS00095.1"/>
    <property type="molecule type" value="Genomic_DNA"/>
</dbReference>
<sequence length="346" mass="38166">MKLKEQQKREKPAGAGFAILVNANAKRGGKRFTDQLRAALPAAHVCLTNHPEEIEQWICSLPPCSCIFSAGGDGSIIALLNVLHHLTPPEDPLPPVGIIPLGTGNAWGHVTGAPSLRVALSILSQITVPLFFQPFGLIEWNGQLTHFAGSGWDAQILQDFQSQLAISRGFSRHLSQTVVGYLSATLFRTFPKVVLFEQPHGILENTGNEVYTIQKNGGMIPLKGIKEGSILYEGPISVAGAATCPELGYHFRAYPFANRIKGLMNVRIYNQSPVRALLHLPHLWRGTFPLAGIHDWFVKSVRFTFSRPVPFQIAGDPLGNQKTVEYHCSSRTAPLLDWRPFLRRTK</sequence>
<feature type="domain" description="DAGKc" evidence="1">
    <location>
        <begin position="12"/>
        <end position="144"/>
    </location>
</feature>
<dbReference type="InterPro" id="IPR001206">
    <property type="entry name" value="Diacylglycerol_kinase_cat_dom"/>
</dbReference>
<dbReference type="OrthoDB" id="5504398at2"/>
<dbReference type="SMART" id="SM00046">
    <property type="entry name" value="DAGKc"/>
    <property type="match status" value="1"/>
</dbReference>
<evidence type="ECO:0000259" key="1">
    <source>
        <dbReference type="PROSITE" id="PS50146"/>
    </source>
</evidence>
<dbReference type="Gene3D" id="3.40.50.10330">
    <property type="entry name" value="Probable inorganic polyphosphate/atp-NAD kinase, domain 1"/>
    <property type="match status" value="1"/>
</dbReference>
<dbReference type="RefSeq" id="WP_075276761.1">
    <property type="nucleotide sequence ID" value="NZ_CP016908.1"/>
</dbReference>
<dbReference type="InterPro" id="IPR017438">
    <property type="entry name" value="ATP-NAD_kinase_N"/>
</dbReference>
<name>A0A1L6MXD5_9BACT</name>
<accession>A0A1L6MXD5</accession>
<dbReference type="AlphaFoldDB" id="A0A1L6MXD5"/>
<dbReference type="Proteomes" id="UP000185544">
    <property type="component" value="Chromosome"/>
</dbReference>